<feature type="domain" description="XdhC- CoxI" evidence="1">
    <location>
        <begin position="2"/>
        <end position="33"/>
    </location>
</feature>
<proteinExistence type="predicted"/>
<feature type="domain" description="XdhC Rossmann" evidence="2">
    <location>
        <begin position="156"/>
        <end position="199"/>
    </location>
</feature>
<dbReference type="InterPro" id="IPR052698">
    <property type="entry name" value="MoCofactor_Util/Proc"/>
</dbReference>
<evidence type="ECO:0000259" key="2">
    <source>
        <dbReference type="Pfam" id="PF13478"/>
    </source>
</evidence>
<evidence type="ECO:0000259" key="1">
    <source>
        <dbReference type="Pfam" id="PF02625"/>
    </source>
</evidence>
<dbReference type="InterPro" id="IPR003777">
    <property type="entry name" value="XdhC_CoxI"/>
</dbReference>
<dbReference type="Gene3D" id="3.40.50.720">
    <property type="entry name" value="NAD(P)-binding Rossmann-like Domain"/>
    <property type="match status" value="1"/>
</dbReference>
<organism evidence="3 4">
    <name type="scientific">Streptomyces dengpaensis</name>
    <dbReference type="NCBI Taxonomy" id="2049881"/>
    <lineage>
        <taxon>Bacteria</taxon>
        <taxon>Bacillati</taxon>
        <taxon>Actinomycetota</taxon>
        <taxon>Actinomycetes</taxon>
        <taxon>Kitasatosporales</taxon>
        <taxon>Streptomycetaceae</taxon>
        <taxon>Streptomyces</taxon>
    </lineage>
</organism>
<evidence type="ECO:0000313" key="3">
    <source>
        <dbReference type="EMBL" id="AVH55530.1"/>
    </source>
</evidence>
<evidence type="ECO:0000313" key="4">
    <source>
        <dbReference type="Proteomes" id="UP000238413"/>
    </source>
</evidence>
<feature type="domain" description="XdhC- CoxI" evidence="1">
    <location>
        <begin position="74"/>
        <end position="134"/>
    </location>
</feature>
<dbReference type="PANTHER" id="PTHR30388">
    <property type="entry name" value="ALDEHYDE OXIDOREDUCTASE MOLYBDENUM COFACTOR ASSEMBLY PROTEIN"/>
    <property type="match status" value="1"/>
</dbReference>
<reference evidence="3 4" key="1">
    <citation type="submission" date="2018-02" db="EMBL/GenBank/DDBJ databases">
        <title>Complete genome sequence of Streptomyces dengpaensis, the producer of angucyclines.</title>
        <authorList>
            <person name="Yumei L."/>
        </authorList>
    </citation>
    <scope>NUCLEOTIDE SEQUENCE [LARGE SCALE GENOMIC DNA]</scope>
    <source>
        <strain evidence="3 4">XZHG99</strain>
    </source>
</reference>
<accession>A0ABN5HWM7</accession>
<sequence length="204" mass="21550">MVGNIPGGCVEGEVYELSREVMAERTPRLARYGISDDAALAVGVTCGGTTEVFIEPVDAQTYPELPGLLERLCAGTRVALATVLEHPRPEAVGAHLVVTADDDLGGTGSPADDARIRTEVRTLLRQGDSGLVRIPSVRDAGEIRLFVNSLVPSPRMLVFGANDFAAALAQQARLLGHRTTVCDARPVFTTSDRFPGADEVVVAG</sequence>
<dbReference type="EMBL" id="CP026652">
    <property type="protein sequence ID" value="AVH55530.1"/>
    <property type="molecule type" value="Genomic_DNA"/>
</dbReference>
<dbReference type="Proteomes" id="UP000238413">
    <property type="component" value="Chromosome"/>
</dbReference>
<dbReference type="InterPro" id="IPR027051">
    <property type="entry name" value="XdhC_Rossmann_dom"/>
</dbReference>
<dbReference type="Pfam" id="PF13478">
    <property type="entry name" value="XdhC_C"/>
    <property type="match status" value="1"/>
</dbReference>
<name>A0ABN5HWM7_9ACTN</name>
<gene>
    <name evidence="3" type="ORF">C4B68_06785</name>
</gene>
<protein>
    <recommendedName>
        <fullName evidence="5">XdhC- CoxI domain-containing protein</fullName>
    </recommendedName>
</protein>
<dbReference type="Pfam" id="PF02625">
    <property type="entry name" value="XdhC_CoxI"/>
    <property type="match status" value="2"/>
</dbReference>
<keyword evidence="4" id="KW-1185">Reference proteome</keyword>
<dbReference type="PANTHER" id="PTHR30388:SF4">
    <property type="entry name" value="MOLYBDENUM COFACTOR INSERTION CHAPERONE PAOD"/>
    <property type="match status" value="1"/>
</dbReference>
<evidence type="ECO:0008006" key="5">
    <source>
        <dbReference type="Google" id="ProtNLM"/>
    </source>
</evidence>